<dbReference type="Pfam" id="PF02798">
    <property type="entry name" value="GST_N"/>
    <property type="match status" value="1"/>
</dbReference>
<dbReference type="SUPFAM" id="SSF52833">
    <property type="entry name" value="Thioredoxin-like"/>
    <property type="match status" value="1"/>
</dbReference>
<dbReference type="Pfam" id="PF00043">
    <property type="entry name" value="GST_C"/>
    <property type="match status" value="1"/>
</dbReference>
<dbReference type="Proteomes" id="UP001248581">
    <property type="component" value="Chromosome"/>
</dbReference>
<dbReference type="CDD" id="cd03056">
    <property type="entry name" value="GST_N_4"/>
    <property type="match status" value="1"/>
</dbReference>
<dbReference type="InterPro" id="IPR004045">
    <property type="entry name" value="Glutathione_S-Trfase_N"/>
</dbReference>
<organism evidence="4 5">
    <name type="scientific">Thalassotalea nanhaiensis</name>
    <dbReference type="NCBI Taxonomy" id="3065648"/>
    <lineage>
        <taxon>Bacteria</taxon>
        <taxon>Pseudomonadati</taxon>
        <taxon>Pseudomonadota</taxon>
        <taxon>Gammaproteobacteria</taxon>
        <taxon>Alteromonadales</taxon>
        <taxon>Colwelliaceae</taxon>
        <taxon>Thalassotalea</taxon>
    </lineage>
</organism>
<dbReference type="RefSeq" id="WP_348388889.1">
    <property type="nucleotide sequence ID" value="NZ_CP134146.1"/>
</dbReference>
<evidence type="ECO:0000256" key="1">
    <source>
        <dbReference type="RuleBase" id="RU003494"/>
    </source>
</evidence>
<evidence type="ECO:0000259" key="3">
    <source>
        <dbReference type="PROSITE" id="PS50405"/>
    </source>
</evidence>
<feature type="domain" description="GST C-terminal" evidence="3">
    <location>
        <begin position="83"/>
        <end position="199"/>
    </location>
</feature>
<dbReference type="Gene3D" id="3.40.30.10">
    <property type="entry name" value="Glutaredoxin"/>
    <property type="match status" value="1"/>
</dbReference>
<evidence type="ECO:0000259" key="2">
    <source>
        <dbReference type="PROSITE" id="PS50404"/>
    </source>
</evidence>
<dbReference type="SFLD" id="SFLDS00019">
    <property type="entry name" value="Glutathione_Transferase_(cytos"/>
    <property type="match status" value="1"/>
</dbReference>
<dbReference type="InterPro" id="IPR036249">
    <property type="entry name" value="Thioredoxin-like_sf"/>
</dbReference>
<dbReference type="InterPro" id="IPR040079">
    <property type="entry name" value="Glutathione_S-Trfase"/>
</dbReference>
<evidence type="ECO:0000313" key="5">
    <source>
        <dbReference type="Proteomes" id="UP001248581"/>
    </source>
</evidence>
<dbReference type="EMBL" id="CP134146">
    <property type="protein sequence ID" value="WNC69746.1"/>
    <property type="molecule type" value="Genomic_DNA"/>
</dbReference>
<dbReference type="Gene3D" id="1.20.1050.10">
    <property type="match status" value="1"/>
</dbReference>
<dbReference type="PANTHER" id="PTHR44051">
    <property type="entry name" value="GLUTATHIONE S-TRANSFERASE-RELATED"/>
    <property type="match status" value="1"/>
</dbReference>
<name>A0ABY9TLY4_9GAMM</name>
<dbReference type="InterPro" id="IPR010987">
    <property type="entry name" value="Glutathione-S-Trfase_C-like"/>
</dbReference>
<gene>
    <name evidence="4" type="ORF">RI845_06255</name>
</gene>
<protein>
    <submittedName>
        <fullName evidence="4">Glutathione S-transferase family protein</fullName>
    </submittedName>
</protein>
<dbReference type="PROSITE" id="PS50404">
    <property type="entry name" value="GST_NTER"/>
    <property type="match status" value="1"/>
</dbReference>
<dbReference type="SFLD" id="SFLDG00358">
    <property type="entry name" value="Main_(cytGST)"/>
    <property type="match status" value="1"/>
</dbReference>
<feature type="domain" description="GST N-terminal" evidence="2">
    <location>
        <begin position="1"/>
        <end position="81"/>
    </location>
</feature>
<comment type="similarity">
    <text evidence="1">Belongs to the GST superfamily.</text>
</comment>
<dbReference type="SUPFAM" id="SSF47616">
    <property type="entry name" value="GST C-terminal domain-like"/>
    <property type="match status" value="1"/>
</dbReference>
<sequence>MKIYGDSKSGNCYKLKLVCTNLGLDYTWVELDILKKETQTSDFLSKNPNGKIPIIELSSGEVLTESNAILNYIADNTALLPSEPLNRAKVLQWQFFEQYSHEPNIAVARFIEKYLGLPEERRSEYKQKQIAGYKALDIMEEHLSKNLFFVNNNYSIADISLYAYTHVADEGGIDLSPYPHIQHWLQQVEQQPGYCSMYE</sequence>
<reference evidence="5" key="1">
    <citation type="submission" date="2023-09" db="EMBL/GenBank/DDBJ databases">
        <authorList>
            <person name="Li S."/>
            <person name="Li X."/>
            <person name="Zhang C."/>
            <person name="Zhao Z."/>
        </authorList>
    </citation>
    <scope>NUCLEOTIDE SEQUENCE [LARGE SCALE GENOMIC DNA]</scope>
    <source>
        <strain evidence="5">SQ345</strain>
    </source>
</reference>
<dbReference type="SFLD" id="SFLDG01151">
    <property type="entry name" value="Main.2:_Nu-like"/>
    <property type="match status" value="1"/>
</dbReference>
<accession>A0ABY9TLY4</accession>
<dbReference type="PANTHER" id="PTHR44051:SF2">
    <property type="entry name" value="HYPOTHETICAL GLUTATHIONE S-TRANSFERASE LIKE PROTEIN"/>
    <property type="match status" value="1"/>
</dbReference>
<keyword evidence="5" id="KW-1185">Reference proteome</keyword>
<proteinExistence type="inferred from homology"/>
<evidence type="ECO:0000313" key="4">
    <source>
        <dbReference type="EMBL" id="WNC69746.1"/>
    </source>
</evidence>
<dbReference type="InterPro" id="IPR004046">
    <property type="entry name" value="GST_C"/>
</dbReference>
<dbReference type="PROSITE" id="PS50405">
    <property type="entry name" value="GST_CTER"/>
    <property type="match status" value="1"/>
</dbReference>
<dbReference type="InterPro" id="IPR036282">
    <property type="entry name" value="Glutathione-S-Trfase_C_sf"/>
</dbReference>